<dbReference type="PANTHER" id="PTHR12831:SF0">
    <property type="entry name" value="GENERAL TRANSCRIPTION FACTOR IIH SUBUNIT 3"/>
    <property type="match status" value="1"/>
</dbReference>
<name>A0A7M4G2Y9_CROPO</name>
<dbReference type="InterPro" id="IPR004600">
    <property type="entry name" value="TFIIH_Tfb4/GTF2H3"/>
</dbReference>
<dbReference type="AlphaFoldDB" id="A0A7M4G2Y9"/>
<dbReference type="GO" id="GO:0008270">
    <property type="term" value="F:zinc ion binding"/>
    <property type="evidence" value="ECO:0007669"/>
    <property type="project" value="UniProtKB-KW"/>
</dbReference>
<evidence type="ECO:0000256" key="7">
    <source>
        <dbReference type="ARBA" id="ARBA00023015"/>
    </source>
</evidence>
<protein>
    <recommendedName>
        <fullName evidence="11">General transcription factor IIH subunit 3</fullName>
    </recommendedName>
    <alternativeName>
        <fullName evidence="11">General transcription factor IIH polypeptide 3</fullName>
    </alternativeName>
</protein>
<keyword evidence="10 11" id="KW-0539">Nucleus</keyword>
<dbReference type="OMA" id="SHTQERY"/>
<dbReference type="Proteomes" id="UP000594220">
    <property type="component" value="Unplaced"/>
</dbReference>
<keyword evidence="6 11" id="KW-0862">Zinc</keyword>
<dbReference type="GO" id="GO:0006355">
    <property type="term" value="P:regulation of DNA-templated transcription"/>
    <property type="evidence" value="ECO:0007669"/>
    <property type="project" value="InterPro"/>
</dbReference>
<dbReference type="InterPro" id="IPR036465">
    <property type="entry name" value="vWFA_dom_sf"/>
</dbReference>
<reference evidence="12" key="1">
    <citation type="submission" date="2025-08" db="UniProtKB">
        <authorList>
            <consortium name="Ensembl"/>
        </authorList>
    </citation>
    <scope>IDENTIFICATION</scope>
</reference>
<evidence type="ECO:0000256" key="11">
    <source>
        <dbReference type="RuleBase" id="RU368090"/>
    </source>
</evidence>
<dbReference type="Gene3D" id="3.40.50.410">
    <property type="entry name" value="von Willebrand factor, type A domain"/>
    <property type="match status" value="1"/>
</dbReference>
<comment type="subunit">
    <text evidence="11">Part of a TFIID-containing RNA polymerase II pre-initiation complex that is composed of TBP and at least GTF2A1, GTF2A2, GTF2E1, GTF2E2, GTF2F1, GTF2H2, GTF2H3, GTF2H4, GTF2H5, GTF2B, TCEA1, ERCC2, ERCC3, TAF1, TAF2, TAF3, TAF4, TAF5, TAF6, TAF7, TAF8, TAF9, TAF10, TAF11, TAF12 and TAF13. Component of the 7-subunit TFIIH core complex composed of XPB/ERCC3, XPD/ERCC2, GTF2H1, GTF2H2, GTF2H3, GTF2H4 and GTF2H5, which is active in NER. The core complex associates with the 3-subunit CDK-activating kinase (CAK) module composed of CCNH/cyclin H, CDK7 and MNAT1 to form the 10-subunit holoenzyme (holo-TFIIH) active in transcription. Interacts with RARA; the interaction requires prior phosphorylation of RARA on 'Ser-369' which then enhances interaction of RARA with CDK7.</text>
</comment>
<evidence type="ECO:0000256" key="1">
    <source>
        <dbReference type="ARBA" id="ARBA00004123"/>
    </source>
</evidence>
<proteinExistence type="inferred from homology"/>
<organism evidence="12 13">
    <name type="scientific">Crocodylus porosus</name>
    <name type="common">Saltwater crocodile</name>
    <name type="synonym">Estuarine crocodile</name>
    <dbReference type="NCBI Taxonomy" id="8502"/>
    <lineage>
        <taxon>Eukaryota</taxon>
        <taxon>Metazoa</taxon>
        <taxon>Chordata</taxon>
        <taxon>Craniata</taxon>
        <taxon>Vertebrata</taxon>
        <taxon>Euteleostomi</taxon>
        <taxon>Archelosauria</taxon>
        <taxon>Archosauria</taxon>
        <taxon>Crocodylia</taxon>
        <taxon>Longirostres</taxon>
        <taxon>Crocodylidae</taxon>
        <taxon>Crocodylus</taxon>
    </lineage>
</organism>
<evidence type="ECO:0000313" key="13">
    <source>
        <dbReference type="Proteomes" id="UP000594220"/>
    </source>
</evidence>
<accession>A0A7M4G2Y9</accession>
<evidence type="ECO:0000256" key="10">
    <source>
        <dbReference type="ARBA" id="ARBA00023242"/>
    </source>
</evidence>
<evidence type="ECO:0000256" key="4">
    <source>
        <dbReference type="ARBA" id="ARBA00022763"/>
    </source>
</evidence>
<sequence length="71" mass="8120">MVSSERGREDELSLLVAVVDANPIWWGQKFTLSKCLDAVMVMGNSHLFMNRSNRLAVIASHTQERYGNFYE</sequence>
<comment type="subcellular location">
    <subcellularLocation>
        <location evidence="1 11">Nucleus</location>
    </subcellularLocation>
</comment>
<dbReference type="Pfam" id="PF03850">
    <property type="entry name" value="Tfb4"/>
    <property type="match status" value="1"/>
</dbReference>
<keyword evidence="3 11" id="KW-0479">Metal-binding</keyword>
<keyword evidence="13" id="KW-1185">Reference proteome</keyword>
<dbReference type="GO" id="GO:0006289">
    <property type="term" value="P:nucleotide-excision repair"/>
    <property type="evidence" value="ECO:0007669"/>
    <property type="project" value="UniProtKB-UniRule"/>
</dbReference>
<dbReference type="GO" id="GO:0005675">
    <property type="term" value="C:transcription factor TFIIH holo complex"/>
    <property type="evidence" value="ECO:0007669"/>
    <property type="project" value="UniProtKB-UniRule"/>
</dbReference>
<dbReference type="PANTHER" id="PTHR12831">
    <property type="entry name" value="TRANSCRIPTION INITIATION FACTOR IIH TFIIH , POLYPEPTIDE 3-RELATED"/>
    <property type="match status" value="1"/>
</dbReference>
<keyword evidence="4 11" id="KW-0227">DNA damage</keyword>
<comment type="function">
    <text evidence="11">Component of the general transcription and DNA repair factor IIH (TFIIH) core complex, which is involved in general and transcription-coupled nucleotide excision repair (NER) of damaged DNA and, when complexed to CAK, in RNA transcription by RNA polymerase II. In NER, TFIIH acts by opening DNA around the lesion to allow the excision of the damaged oligonucleotide and its replacement by a new DNA fragment. In transcription, TFIIH has an essential role in transcription initiation. When the pre-initiation complex (PIC) has been established, TFIIH is required for promoter opening and promoter escape. Phosphorylation of the C-terminal tail (CTD) of the largest subunit of RNA polymerase II by the kinase module CAK controls the initiation of transcription.</text>
</comment>
<evidence type="ECO:0000313" key="12">
    <source>
        <dbReference type="Ensembl" id="ENSCPRP00005025924.1"/>
    </source>
</evidence>
<evidence type="ECO:0000256" key="3">
    <source>
        <dbReference type="ARBA" id="ARBA00022723"/>
    </source>
</evidence>
<dbReference type="Ensembl" id="ENSCPRT00005030280.1">
    <property type="protein sequence ID" value="ENSCPRP00005025924.1"/>
    <property type="gene ID" value="ENSCPRG00005017989.1"/>
</dbReference>
<reference evidence="12" key="2">
    <citation type="submission" date="2025-09" db="UniProtKB">
        <authorList>
            <consortium name="Ensembl"/>
        </authorList>
    </citation>
    <scope>IDENTIFICATION</scope>
</reference>
<keyword evidence="9 11" id="KW-0234">DNA repair</keyword>
<evidence type="ECO:0000256" key="9">
    <source>
        <dbReference type="ARBA" id="ARBA00023204"/>
    </source>
</evidence>
<evidence type="ECO:0000256" key="5">
    <source>
        <dbReference type="ARBA" id="ARBA00022771"/>
    </source>
</evidence>
<keyword evidence="7 11" id="KW-0805">Transcription regulation</keyword>
<keyword evidence="5 11" id="KW-0863">Zinc-finger</keyword>
<keyword evidence="8 11" id="KW-0804">Transcription</keyword>
<dbReference type="GO" id="GO:0000439">
    <property type="term" value="C:transcription factor TFIIH core complex"/>
    <property type="evidence" value="ECO:0007669"/>
    <property type="project" value="UniProtKB-UniRule"/>
</dbReference>
<comment type="similarity">
    <text evidence="2 11">Belongs to the TFB4 family.</text>
</comment>
<evidence type="ECO:0000256" key="2">
    <source>
        <dbReference type="ARBA" id="ARBA00005273"/>
    </source>
</evidence>
<evidence type="ECO:0000256" key="8">
    <source>
        <dbReference type="ARBA" id="ARBA00023163"/>
    </source>
</evidence>
<evidence type="ECO:0000256" key="6">
    <source>
        <dbReference type="ARBA" id="ARBA00022833"/>
    </source>
</evidence>
<dbReference type="GeneTree" id="ENSGT00960000189785"/>